<evidence type="ECO:0000313" key="3">
    <source>
        <dbReference type="EMBL" id="PPZ91908.1"/>
    </source>
</evidence>
<keyword evidence="1" id="KW-0560">Oxidoreductase</keyword>
<organism evidence="3 4">
    <name type="scientific">Cloacibacterium normanense</name>
    <dbReference type="NCBI Taxonomy" id="237258"/>
    <lineage>
        <taxon>Bacteria</taxon>
        <taxon>Pseudomonadati</taxon>
        <taxon>Bacteroidota</taxon>
        <taxon>Flavobacteriia</taxon>
        <taxon>Flavobacteriales</taxon>
        <taxon>Weeksellaceae</taxon>
    </lineage>
</organism>
<name>A0A2S7I5Q9_9FLAO</name>
<dbReference type="GO" id="GO:0016706">
    <property type="term" value="F:2-oxoglutarate-dependent dioxygenase activity"/>
    <property type="evidence" value="ECO:0007669"/>
    <property type="project" value="UniProtKB-ARBA"/>
</dbReference>
<evidence type="ECO:0000256" key="1">
    <source>
        <dbReference type="ARBA" id="ARBA00023002"/>
    </source>
</evidence>
<evidence type="ECO:0000259" key="2">
    <source>
        <dbReference type="Pfam" id="PF02668"/>
    </source>
</evidence>
<accession>A0A2S7I5Q9</accession>
<dbReference type="Gene3D" id="3.60.130.10">
    <property type="entry name" value="Clavaminate synthase-like"/>
    <property type="match status" value="1"/>
</dbReference>
<dbReference type="Proteomes" id="UP000238565">
    <property type="component" value="Unassembled WGS sequence"/>
</dbReference>
<dbReference type="SUPFAM" id="SSF51197">
    <property type="entry name" value="Clavaminate synthase-like"/>
    <property type="match status" value="1"/>
</dbReference>
<dbReference type="InterPro" id="IPR042098">
    <property type="entry name" value="TauD-like_sf"/>
</dbReference>
<protein>
    <recommendedName>
        <fullName evidence="2">TauD/TfdA-like domain-containing protein</fullName>
    </recommendedName>
</protein>
<evidence type="ECO:0000313" key="4">
    <source>
        <dbReference type="Proteomes" id="UP000238565"/>
    </source>
</evidence>
<proteinExistence type="predicted"/>
<reference evidence="3 4" key="1">
    <citation type="submission" date="2018-02" db="EMBL/GenBank/DDBJ databases">
        <title>Draft genome sequence of bacterial isolates from marine environment.</title>
        <authorList>
            <person name="Singh S.K."/>
            <person name="Hill R."/>
            <person name="Major S."/>
            <person name="Cai H."/>
            <person name="Li Y."/>
        </authorList>
    </citation>
    <scope>NUCLEOTIDE SEQUENCE [LARGE SCALE GENOMIC DNA]</scope>
    <source>
        <strain evidence="3 4">IMET F</strain>
    </source>
</reference>
<comment type="caution">
    <text evidence="3">The sequence shown here is derived from an EMBL/GenBank/DDBJ whole genome shotgun (WGS) entry which is preliminary data.</text>
</comment>
<dbReference type="RefSeq" id="WP_104793589.1">
    <property type="nucleotide sequence ID" value="NZ_PTPZ01000003.1"/>
</dbReference>
<dbReference type="InterPro" id="IPR003819">
    <property type="entry name" value="TauD/TfdA-like"/>
</dbReference>
<sequence>MKSTLQNKGWIEFQDINSEKQLIEICENFGKIIPHPNGNLIDILTPKESKDAKSLSFSKNFGLNKFPFHTDTAFLNNPVKYMALFSEETNDCPTLLLNFSSVLDNLDETYKKDIFKAIYGVQTPNNNFLSLLYKPFQSEFIIRYDECCMKPLNKSAKRIDVVLKKIFIDLTPIEINWTKGKLVIVDNWKFLHSRNAVNSSINRKLKRIYIN</sequence>
<dbReference type="EMBL" id="PTPZ01000003">
    <property type="protein sequence ID" value="PPZ91908.1"/>
    <property type="molecule type" value="Genomic_DNA"/>
</dbReference>
<gene>
    <name evidence="3" type="ORF">C3729_07580</name>
</gene>
<feature type="domain" description="TauD/TfdA-like" evidence="2">
    <location>
        <begin position="14"/>
        <end position="129"/>
    </location>
</feature>
<dbReference type="Pfam" id="PF02668">
    <property type="entry name" value="TauD"/>
    <property type="match status" value="1"/>
</dbReference>
<dbReference type="AlphaFoldDB" id="A0A2S7I5Q9"/>